<keyword evidence="1" id="KW-0732">Signal</keyword>
<dbReference type="Pfam" id="PF11306">
    <property type="entry name" value="DUF3108"/>
    <property type="match status" value="1"/>
</dbReference>
<sequence length="236" mass="27092">MKFLLPIILFWISSITCAADLPERIDLDYTLKGLIGQGKAHETLLVQNENGGQHYTINSEISASGFLKLIKRGSILRRSEGTIIPNEGMKPLHFSDQRGEKPARTVEFDWSKEHIIYRRKSREMTENLPKGTLDELSLAYHFMFAPLPKQTLIVYETDYRVLRPIRYAVTHETLDTPIGKLATIVLTKQQEPGDSFRKKIWLATDHHMLPVRIISTEKNGMEVDQLVTKINYKSTQ</sequence>
<dbReference type="Proteomes" id="UP000183926">
    <property type="component" value="Unassembled WGS sequence"/>
</dbReference>
<evidence type="ECO:0000256" key="1">
    <source>
        <dbReference type="SAM" id="SignalP"/>
    </source>
</evidence>
<feature type="signal peptide" evidence="1">
    <location>
        <begin position="1"/>
        <end position="18"/>
    </location>
</feature>
<dbReference type="EMBL" id="FPBL01000012">
    <property type="protein sequence ID" value="SFU77590.1"/>
    <property type="molecule type" value="Genomic_DNA"/>
</dbReference>
<dbReference type="OrthoDB" id="8559973at2"/>
<protein>
    <recommendedName>
        <fullName evidence="4">DUF3108 domain-containing protein</fullName>
    </recommendedName>
</protein>
<accession>A0A1I7IXD4</accession>
<dbReference type="AlphaFoldDB" id="A0A1I7IXD4"/>
<dbReference type="InterPro" id="IPR021457">
    <property type="entry name" value="DUF3108"/>
</dbReference>
<proteinExistence type="predicted"/>
<evidence type="ECO:0008006" key="4">
    <source>
        <dbReference type="Google" id="ProtNLM"/>
    </source>
</evidence>
<organism evidence="2 3">
    <name type="scientific">Nitrosomonas eutropha</name>
    <dbReference type="NCBI Taxonomy" id="916"/>
    <lineage>
        <taxon>Bacteria</taxon>
        <taxon>Pseudomonadati</taxon>
        <taxon>Pseudomonadota</taxon>
        <taxon>Betaproteobacteria</taxon>
        <taxon>Nitrosomonadales</taxon>
        <taxon>Nitrosomonadaceae</taxon>
        <taxon>Nitrosomonas</taxon>
    </lineage>
</organism>
<gene>
    <name evidence="2" type="ORF">SAMN05216339_1128</name>
</gene>
<reference evidence="2 3" key="1">
    <citation type="submission" date="2016-10" db="EMBL/GenBank/DDBJ databases">
        <authorList>
            <person name="de Groot N.N."/>
        </authorList>
    </citation>
    <scope>NUCLEOTIDE SEQUENCE [LARGE SCALE GENOMIC DNA]</scope>
    <source>
        <strain evidence="2 3">Nm24</strain>
    </source>
</reference>
<feature type="chain" id="PRO_5010297062" description="DUF3108 domain-containing protein" evidence="1">
    <location>
        <begin position="19"/>
        <end position="236"/>
    </location>
</feature>
<evidence type="ECO:0000313" key="3">
    <source>
        <dbReference type="Proteomes" id="UP000183926"/>
    </source>
</evidence>
<dbReference type="RefSeq" id="WP_074929250.1">
    <property type="nucleotide sequence ID" value="NZ_FPBL01000012.1"/>
</dbReference>
<name>A0A1I7IXD4_9PROT</name>
<evidence type="ECO:0000313" key="2">
    <source>
        <dbReference type="EMBL" id="SFU77590.1"/>
    </source>
</evidence>